<comment type="catalytic activity">
    <reaction evidence="1">
        <text>Preference for hydrophobic residues at P1 and P1' and basic residues at P2' and P3'. A model nonapeptide is cleaved at -Ala-Tyr-|-Leu-Lys-Lys-.</text>
        <dbReference type="EC" id="3.4.24.36"/>
    </reaction>
</comment>
<accession>K2MUS8</accession>
<keyword evidence="4 17" id="KW-0645">Protease</keyword>
<dbReference type="SUPFAM" id="SSF55486">
    <property type="entry name" value="Metalloproteases ('zincins'), catalytic domain"/>
    <property type="match status" value="1"/>
</dbReference>
<evidence type="ECO:0000313" key="18">
    <source>
        <dbReference type="EMBL" id="EKF29479.1"/>
    </source>
</evidence>
<evidence type="ECO:0000256" key="15">
    <source>
        <dbReference type="PIRSR" id="PIRSR601577-1"/>
    </source>
</evidence>
<dbReference type="GO" id="GO:0006508">
    <property type="term" value="P:proteolysis"/>
    <property type="evidence" value="ECO:0007669"/>
    <property type="project" value="UniProtKB-KW"/>
</dbReference>
<keyword evidence="13" id="KW-1015">Disulfide bond</keyword>
<keyword evidence="19" id="KW-1185">Reference proteome</keyword>
<keyword evidence="8 16" id="KW-0862">Zinc</keyword>
<keyword evidence="9" id="KW-0130">Cell adhesion</keyword>
<protein>
    <recommendedName>
        <fullName evidence="17">Leishmanolysin-like peptidase</fullName>
        <ecNumber evidence="17">3.4.24.-</ecNumber>
    </recommendedName>
</protein>
<dbReference type="PRINTS" id="PR00782">
    <property type="entry name" value="LSHMANOLYSIN"/>
</dbReference>
<dbReference type="PANTHER" id="PTHR10942">
    <property type="entry name" value="LEISHMANOLYSIN-LIKE PEPTIDASE"/>
    <property type="match status" value="1"/>
</dbReference>
<evidence type="ECO:0000256" key="9">
    <source>
        <dbReference type="ARBA" id="ARBA00022889"/>
    </source>
</evidence>
<dbReference type="GO" id="GO:0005737">
    <property type="term" value="C:cytoplasm"/>
    <property type="evidence" value="ECO:0007669"/>
    <property type="project" value="TreeGrafter"/>
</dbReference>
<keyword evidence="12" id="KW-0865">Zymogen</keyword>
<dbReference type="Pfam" id="PF01457">
    <property type="entry name" value="Peptidase_M8"/>
    <property type="match status" value="1"/>
</dbReference>
<dbReference type="PANTHER" id="PTHR10942:SF0">
    <property type="entry name" value="LEISHMANOLYSIN-LIKE PEPTIDASE"/>
    <property type="match status" value="1"/>
</dbReference>
<dbReference type="Gene3D" id="2.10.55.10">
    <property type="entry name" value="Leishmanolysin domain 3"/>
    <property type="match status" value="1"/>
</dbReference>
<dbReference type="GO" id="GO:0007155">
    <property type="term" value="P:cell adhesion"/>
    <property type="evidence" value="ECO:0007669"/>
    <property type="project" value="UniProtKB-KW"/>
</dbReference>
<feature type="active site" evidence="15">
    <location>
        <position position="246"/>
    </location>
</feature>
<dbReference type="GO" id="GO:0046872">
    <property type="term" value="F:metal ion binding"/>
    <property type="evidence" value="ECO:0007669"/>
    <property type="project" value="UniProtKB-KW"/>
</dbReference>
<evidence type="ECO:0000313" key="19">
    <source>
        <dbReference type="Proteomes" id="UP000007350"/>
    </source>
</evidence>
<keyword evidence="6 17" id="KW-0732">Signal</keyword>
<gene>
    <name evidence="18" type="ORF">MOQ_006735</name>
</gene>
<dbReference type="InterPro" id="IPR001577">
    <property type="entry name" value="Peptidase_M8"/>
</dbReference>
<comment type="cofactor">
    <cofactor evidence="16 17">
        <name>Zn(2+)</name>
        <dbReference type="ChEBI" id="CHEBI:29105"/>
    </cofactor>
    <text evidence="16 17">Binds 1 zinc ion per subunit.</text>
</comment>
<evidence type="ECO:0000256" key="13">
    <source>
        <dbReference type="ARBA" id="ARBA00023157"/>
    </source>
</evidence>
<dbReference type="EC" id="3.4.24.-" evidence="17"/>
<evidence type="ECO:0000256" key="2">
    <source>
        <dbReference type="ARBA" id="ARBA00004370"/>
    </source>
</evidence>
<evidence type="ECO:0000256" key="5">
    <source>
        <dbReference type="ARBA" id="ARBA00022723"/>
    </source>
</evidence>
<evidence type="ECO:0000256" key="16">
    <source>
        <dbReference type="PIRSR" id="PIRSR601577-2"/>
    </source>
</evidence>
<dbReference type="FunFam" id="3.90.132.10:FF:000001">
    <property type="entry name" value="leishmanolysin-like peptidase isoform X2"/>
    <property type="match status" value="1"/>
</dbReference>
<name>K2MUS8_TRYCR</name>
<keyword evidence="11" id="KW-0472">Membrane</keyword>
<feature type="signal peptide" evidence="17">
    <location>
        <begin position="1"/>
        <end position="34"/>
    </location>
</feature>
<keyword evidence="7 17" id="KW-0378">Hydrolase</keyword>
<keyword evidence="10 16" id="KW-0482">Metalloprotease</keyword>
<evidence type="ECO:0000256" key="3">
    <source>
        <dbReference type="ARBA" id="ARBA00005860"/>
    </source>
</evidence>
<feature type="binding site" evidence="16">
    <location>
        <position position="249"/>
    </location>
    <ligand>
        <name>Zn(2+)</name>
        <dbReference type="ChEBI" id="CHEBI:29105"/>
        <note>catalytic</note>
    </ligand>
</feature>
<evidence type="ECO:0000256" key="10">
    <source>
        <dbReference type="ARBA" id="ARBA00023049"/>
    </source>
</evidence>
<feature type="binding site" evidence="16">
    <location>
        <position position="245"/>
    </location>
    <ligand>
        <name>Zn(2+)</name>
        <dbReference type="ChEBI" id="CHEBI:29105"/>
        <note>catalytic</note>
    </ligand>
</feature>
<reference evidence="18 19" key="1">
    <citation type="journal article" date="2012" name="BMC Genomics">
        <title>Comparative genomic analysis of human infective Trypanosoma cruzi lineages with the bat-restricted subspecies T. cruzi marinkellei.</title>
        <authorList>
            <person name="Franzen O."/>
            <person name="Talavera-Lopez C."/>
            <person name="Ochaya S."/>
            <person name="Butler C.E."/>
            <person name="Messenger L.A."/>
            <person name="Lewis M.D."/>
            <person name="Llewellyn M.S."/>
            <person name="Marinkelle C.J."/>
            <person name="Tyler K.M."/>
            <person name="Miles M.A."/>
            <person name="Andersson B."/>
        </authorList>
    </citation>
    <scope>NUCLEOTIDE SEQUENCE [LARGE SCALE GENOMIC DNA]</scope>
    <source>
        <strain evidence="18 19">B7</strain>
    </source>
</reference>
<comment type="subcellular location">
    <subcellularLocation>
        <location evidence="2">Membrane</location>
    </subcellularLocation>
</comment>
<sequence>MQFPQAIRQPRHATPLLPLLLVLLLMCCASGCIAAVPALEHRRAFDETMKRRSGPLSTAVVREGPRKGQGAMQAYTVATQDKNIGWVPIRIKVFTDELKSTRNLKTYCEKDDYQCENLLGERINCKEEHVLTAEKKKLYTGKILPGAVKLHAERLLVKPTGGNITVRQNMNEPCNHFTAPTEHRRYGVAADFIIYAAAGPSNTESRAVWAATCSTLDDLRPSIGAMNFDPRYMTETAWSVRVAAHEIAHALGFSNQVMGEKSMVEKSADIVRGKHRWMLSGHHIQEKVKAHFGCNSLKGMELEDEDGAWEKVIPHWKERHAWDELMAPTVGAGYYTALTMAVFADMGYYRVNWSMAEPMSWGNRSGCDFLEKKCNATKNLATKYPHMFCNESDKETLRCTSDRRHVGTCTASFIEDKGNSAEKDVCPVVSSYFYNTSQTTYNTCSDGNVKHLPGSLTGSDSWCLDAELHSTNDSHKNVNGVCA</sequence>
<dbReference type="GO" id="GO:0004222">
    <property type="term" value="F:metalloendopeptidase activity"/>
    <property type="evidence" value="ECO:0007669"/>
    <property type="project" value="UniProtKB-UniRule"/>
</dbReference>
<evidence type="ECO:0000256" key="8">
    <source>
        <dbReference type="ARBA" id="ARBA00022833"/>
    </source>
</evidence>
<comment type="caution">
    <text evidence="18">The sequence shown here is derived from an EMBL/GenBank/DDBJ whole genome shotgun (WGS) entry which is preliminary data.</text>
</comment>
<dbReference type="EMBL" id="AHKC01013117">
    <property type="protein sequence ID" value="EKF29479.1"/>
    <property type="molecule type" value="Genomic_DNA"/>
</dbReference>
<keyword evidence="5 16" id="KW-0479">Metal-binding</keyword>
<feature type="chain" id="PRO_5023973972" description="Leishmanolysin-like peptidase" evidence="17">
    <location>
        <begin position="35"/>
        <end position="483"/>
    </location>
</feature>
<feature type="binding site" evidence="16">
    <location>
        <position position="315"/>
    </location>
    <ligand>
        <name>Zn(2+)</name>
        <dbReference type="ChEBI" id="CHEBI:29105"/>
        <note>catalytic</note>
    </ligand>
</feature>
<evidence type="ECO:0000256" key="11">
    <source>
        <dbReference type="ARBA" id="ARBA00023136"/>
    </source>
</evidence>
<dbReference type="AlphaFoldDB" id="K2MUS8"/>
<dbReference type="Gene3D" id="3.90.132.10">
    <property type="entry name" value="Leishmanolysin , domain 2"/>
    <property type="match status" value="1"/>
</dbReference>
<evidence type="ECO:0000256" key="6">
    <source>
        <dbReference type="ARBA" id="ARBA00022729"/>
    </source>
</evidence>
<proteinExistence type="inferred from homology"/>
<organism evidence="18 19">
    <name type="scientific">Trypanosoma cruzi marinkellei</name>
    <dbReference type="NCBI Taxonomy" id="85056"/>
    <lineage>
        <taxon>Eukaryota</taxon>
        <taxon>Discoba</taxon>
        <taxon>Euglenozoa</taxon>
        <taxon>Kinetoplastea</taxon>
        <taxon>Metakinetoplastina</taxon>
        <taxon>Trypanosomatida</taxon>
        <taxon>Trypanosomatidae</taxon>
        <taxon>Trypanosoma</taxon>
        <taxon>Schizotrypanum</taxon>
    </lineage>
</organism>
<dbReference type="GO" id="GO:0016020">
    <property type="term" value="C:membrane"/>
    <property type="evidence" value="ECO:0007669"/>
    <property type="project" value="UniProtKB-SubCell"/>
</dbReference>
<evidence type="ECO:0000256" key="14">
    <source>
        <dbReference type="ARBA" id="ARBA00023180"/>
    </source>
</evidence>
<comment type="similarity">
    <text evidence="3 17">Belongs to the peptidase M8 family.</text>
</comment>
<evidence type="ECO:0000256" key="17">
    <source>
        <dbReference type="RuleBase" id="RU366077"/>
    </source>
</evidence>
<evidence type="ECO:0000256" key="1">
    <source>
        <dbReference type="ARBA" id="ARBA00001249"/>
    </source>
</evidence>
<keyword evidence="14" id="KW-0325">Glycoprotein</keyword>
<evidence type="ECO:0000256" key="4">
    <source>
        <dbReference type="ARBA" id="ARBA00022670"/>
    </source>
</evidence>
<evidence type="ECO:0000256" key="12">
    <source>
        <dbReference type="ARBA" id="ARBA00023145"/>
    </source>
</evidence>
<dbReference type="OrthoDB" id="527990at2759"/>
<evidence type="ECO:0000256" key="7">
    <source>
        <dbReference type="ARBA" id="ARBA00022801"/>
    </source>
</evidence>
<dbReference type="Proteomes" id="UP000007350">
    <property type="component" value="Unassembled WGS sequence"/>
</dbReference>
<dbReference type="Gene3D" id="3.10.170.20">
    <property type="match status" value="1"/>
</dbReference>